<reference evidence="2 3" key="1">
    <citation type="journal article" date="2011" name="J. Gen. Appl. Microbiol.">
        <title>Draft genome sequencing of the enigmatic yeast Saitoella complicata.</title>
        <authorList>
            <person name="Nishida H."/>
            <person name="Hamamoto M."/>
            <person name="Sugiyama J."/>
        </authorList>
    </citation>
    <scope>NUCLEOTIDE SEQUENCE [LARGE SCALE GENOMIC DNA]</scope>
    <source>
        <strain evidence="2 3">NRRL Y-17804</strain>
    </source>
</reference>
<dbReference type="OrthoDB" id="28939at2759"/>
<dbReference type="InterPro" id="IPR009563">
    <property type="entry name" value="SSSCA1"/>
</dbReference>
<reference evidence="2 3" key="2">
    <citation type="journal article" date="2014" name="J. Gen. Appl. Microbiol.">
        <title>The early diverging ascomycetous budding yeast Saitoella complicata has three histone deacetylases belonging to the Clr6, Hos2, and Rpd3 lineages.</title>
        <authorList>
            <person name="Nishida H."/>
            <person name="Matsumoto T."/>
            <person name="Kondo S."/>
            <person name="Hamamoto M."/>
            <person name="Yoshikawa H."/>
        </authorList>
    </citation>
    <scope>NUCLEOTIDE SEQUENCE [LARGE SCALE GENOMIC DNA]</scope>
    <source>
        <strain evidence="2 3">NRRL Y-17804</strain>
    </source>
</reference>
<dbReference type="Proteomes" id="UP000033140">
    <property type="component" value="Unassembled WGS sequence"/>
</dbReference>
<feature type="compositionally biased region" description="Acidic residues" evidence="1">
    <location>
        <begin position="69"/>
        <end position="79"/>
    </location>
</feature>
<feature type="compositionally biased region" description="Basic and acidic residues" evidence="1">
    <location>
        <begin position="159"/>
        <end position="173"/>
    </location>
</feature>
<accession>A0A0E9N8S1</accession>
<feature type="region of interest" description="Disordered" evidence="1">
    <location>
        <begin position="69"/>
        <end position="98"/>
    </location>
</feature>
<protein>
    <submittedName>
        <fullName evidence="2">Uncharacterized protein</fullName>
    </submittedName>
</protein>
<gene>
    <name evidence="2" type="ORF">G7K_0046-t1</name>
</gene>
<dbReference type="RefSeq" id="XP_019025450.1">
    <property type="nucleotide sequence ID" value="XM_019167429.1"/>
</dbReference>
<dbReference type="PANTHER" id="PTHR16537:SF1">
    <property type="entry name" value="PROTEIN ZNRD2"/>
    <property type="match status" value="1"/>
</dbReference>
<dbReference type="EMBL" id="BACD03000001">
    <property type="protein sequence ID" value="GAO45795.1"/>
    <property type="molecule type" value="Genomic_DNA"/>
</dbReference>
<keyword evidence="3" id="KW-1185">Reference proteome</keyword>
<sequence length="279" mass="30103">MSNKNISEALGQYLLQGYTMLNTVHDCGAGVPLMRSRAGEVICVRCINNIPSKDAEVAENQVDEIESDIDEDTAADEPEQASTSAPTDSKARQEQSSRASSLIGEKLLQGWAMLNSVCSNDTCYGVPLLRNPKDRREYCVICERAYVDGEEVPPSPTLVDHEKESANARRVPVEESSNQSDSRAADTVITSIAPATLDDHEMSTAVSAVPDTTTPRTTHTNTSTATAVDDAIQAITALLEHDTKVLRPTTDHATIVEACQRMESLAGALEALARVKTML</sequence>
<name>A0A0E9N8S1_SAICN</name>
<organism evidence="2 3">
    <name type="scientific">Saitoella complicata (strain BCRC 22490 / CBS 7301 / JCM 7358 / NBRC 10748 / NRRL Y-17804)</name>
    <dbReference type="NCBI Taxonomy" id="698492"/>
    <lineage>
        <taxon>Eukaryota</taxon>
        <taxon>Fungi</taxon>
        <taxon>Dikarya</taxon>
        <taxon>Ascomycota</taxon>
        <taxon>Taphrinomycotina</taxon>
        <taxon>Taphrinomycotina incertae sedis</taxon>
        <taxon>Saitoella</taxon>
    </lineage>
</organism>
<dbReference type="STRING" id="698492.A0A0E9N8S1"/>
<comment type="caution">
    <text evidence="2">The sequence shown here is derived from an EMBL/GenBank/DDBJ whole genome shotgun (WGS) entry which is preliminary data.</text>
</comment>
<dbReference type="AlphaFoldDB" id="A0A0E9N8S1"/>
<dbReference type="Pfam" id="PF06677">
    <property type="entry name" value="Auto_anti-p27"/>
    <property type="match status" value="2"/>
</dbReference>
<dbReference type="InterPro" id="IPR051888">
    <property type="entry name" value="UPF0148_domain"/>
</dbReference>
<feature type="region of interest" description="Disordered" evidence="1">
    <location>
        <begin position="153"/>
        <end position="185"/>
    </location>
</feature>
<proteinExistence type="predicted"/>
<evidence type="ECO:0000313" key="2">
    <source>
        <dbReference type="EMBL" id="GAO45795.1"/>
    </source>
</evidence>
<evidence type="ECO:0000256" key="1">
    <source>
        <dbReference type="SAM" id="MobiDB-lite"/>
    </source>
</evidence>
<dbReference type="PANTHER" id="PTHR16537">
    <property type="entry name" value="SJOEGREN SYNDROME/SCLERODERMA AUTOANTIGEN 1"/>
    <property type="match status" value="1"/>
</dbReference>
<evidence type="ECO:0000313" key="3">
    <source>
        <dbReference type="Proteomes" id="UP000033140"/>
    </source>
</evidence>
<reference evidence="2 3" key="3">
    <citation type="journal article" date="2015" name="Genome Announc.">
        <title>Draft Genome Sequence of the Archiascomycetous Yeast Saitoella complicata.</title>
        <authorList>
            <person name="Yamauchi K."/>
            <person name="Kondo S."/>
            <person name="Hamamoto M."/>
            <person name="Takahashi Y."/>
            <person name="Ogura Y."/>
            <person name="Hayashi T."/>
            <person name="Nishida H."/>
        </authorList>
    </citation>
    <scope>NUCLEOTIDE SEQUENCE [LARGE SCALE GENOMIC DNA]</scope>
    <source>
        <strain evidence="2 3">NRRL Y-17804</strain>
    </source>
</reference>